<dbReference type="GO" id="GO:0004674">
    <property type="term" value="F:protein serine/threonine kinase activity"/>
    <property type="evidence" value="ECO:0007669"/>
    <property type="project" value="UniProtKB-KW"/>
</dbReference>
<evidence type="ECO:0000256" key="8">
    <source>
        <dbReference type="ARBA" id="ARBA00048679"/>
    </source>
</evidence>
<feature type="domain" description="Protein kinase" evidence="11">
    <location>
        <begin position="56"/>
        <end position="321"/>
    </location>
</feature>
<feature type="compositionally biased region" description="Polar residues" evidence="10">
    <location>
        <begin position="796"/>
        <end position="840"/>
    </location>
</feature>
<evidence type="ECO:0000259" key="11">
    <source>
        <dbReference type="PROSITE" id="PS50011"/>
    </source>
</evidence>
<feature type="compositionally biased region" description="Polar residues" evidence="10">
    <location>
        <begin position="536"/>
        <end position="577"/>
    </location>
</feature>
<reference evidence="12 13" key="1">
    <citation type="journal article" date="2004" name="Nature">
        <title>Genome evolution in yeasts.</title>
        <authorList>
            <consortium name="Genolevures"/>
            <person name="Dujon B."/>
            <person name="Sherman D."/>
            <person name="Fischer G."/>
            <person name="Durrens P."/>
            <person name="Casaregola S."/>
            <person name="Lafontaine I."/>
            <person name="de Montigny J."/>
            <person name="Marck C."/>
            <person name="Neuveglise C."/>
            <person name="Talla E."/>
            <person name="Goffard N."/>
            <person name="Frangeul L."/>
            <person name="Aigle M."/>
            <person name="Anthouard V."/>
            <person name="Babour A."/>
            <person name="Barbe V."/>
            <person name="Barnay S."/>
            <person name="Blanchin S."/>
            <person name="Beckerich J.M."/>
            <person name="Beyne E."/>
            <person name="Bleykasten C."/>
            <person name="Boisrame A."/>
            <person name="Boyer J."/>
            <person name="Cattolico L."/>
            <person name="Confanioleri F."/>
            <person name="de Daruvar A."/>
            <person name="Despons L."/>
            <person name="Fabre E."/>
            <person name="Fairhead C."/>
            <person name="Ferry-Dumazet H."/>
            <person name="Groppi A."/>
            <person name="Hantraye F."/>
            <person name="Hennequin C."/>
            <person name="Jauniaux N."/>
            <person name="Joyet P."/>
            <person name="Kachouri R."/>
            <person name="Kerrest A."/>
            <person name="Koszul R."/>
            <person name="Lemaire M."/>
            <person name="Lesur I."/>
            <person name="Ma L."/>
            <person name="Muller H."/>
            <person name="Nicaud J.M."/>
            <person name="Nikolski M."/>
            <person name="Oztas S."/>
            <person name="Ozier-Kalogeropoulos O."/>
            <person name="Pellenz S."/>
            <person name="Potier S."/>
            <person name="Richard G.F."/>
            <person name="Straub M.L."/>
            <person name="Suleau A."/>
            <person name="Swennene D."/>
            <person name="Tekaia F."/>
            <person name="Wesolowski-Louvel M."/>
            <person name="Westhof E."/>
            <person name="Wirth B."/>
            <person name="Zeniou-Meyer M."/>
            <person name="Zivanovic I."/>
            <person name="Bolotin-Fukuhara M."/>
            <person name="Thierry A."/>
            <person name="Bouchier C."/>
            <person name="Caudron B."/>
            <person name="Scarpelli C."/>
            <person name="Gaillardin C."/>
            <person name="Weissenbach J."/>
            <person name="Wincker P."/>
            <person name="Souciet J.L."/>
        </authorList>
    </citation>
    <scope>NUCLEOTIDE SEQUENCE [LARGE SCALE GENOMIC DNA]</scope>
    <source>
        <strain evidence="13">ATCC 8585 / CBS 2359 / DSM 70799 / NBRC 1267 / NRRL Y-1140 / WM37</strain>
    </source>
</reference>
<dbReference type="OMA" id="LIHEMMI"/>
<dbReference type="GO" id="GO:0005524">
    <property type="term" value="F:ATP binding"/>
    <property type="evidence" value="ECO:0007669"/>
    <property type="project" value="UniProtKB-UniRule"/>
</dbReference>
<feature type="region of interest" description="Disordered" evidence="10">
    <location>
        <begin position="737"/>
        <end position="762"/>
    </location>
</feature>
<dbReference type="PANTHER" id="PTHR43895">
    <property type="entry name" value="CALCIUM/CALMODULIN-DEPENDENT PROTEIN KINASE KINASE-RELATED"/>
    <property type="match status" value="1"/>
</dbReference>
<keyword evidence="2" id="KW-0723">Serine/threonine-protein kinase</keyword>
<feature type="binding site" evidence="9">
    <location>
        <position position="88"/>
    </location>
    <ligand>
        <name>ATP</name>
        <dbReference type="ChEBI" id="CHEBI:30616"/>
    </ligand>
</feature>
<proteinExistence type="predicted"/>
<feature type="region of interest" description="Disordered" evidence="10">
    <location>
        <begin position="528"/>
        <end position="577"/>
    </location>
</feature>
<dbReference type="InterPro" id="IPR008271">
    <property type="entry name" value="Ser/Thr_kinase_AS"/>
</dbReference>
<evidence type="ECO:0000256" key="5">
    <source>
        <dbReference type="ARBA" id="ARBA00022777"/>
    </source>
</evidence>
<keyword evidence="3" id="KW-0808">Transferase</keyword>
<feature type="region of interest" description="Disordered" evidence="10">
    <location>
        <begin position="1"/>
        <end position="50"/>
    </location>
</feature>
<evidence type="ECO:0000313" key="12">
    <source>
        <dbReference type="EMBL" id="CAH00485.1"/>
    </source>
</evidence>
<feature type="region of interest" description="Disordered" evidence="10">
    <location>
        <begin position="346"/>
        <end position="373"/>
    </location>
</feature>
<dbReference type="PANTHER" id="PTHR43895:SF32">
    <property type="entry name" value="SERINE_THREONINE-PROTEIN KINASE CHK1"/>
    <property type="match status" value="1"/>
</dbReference>
<dbReference type="Proteomes" id="UP000000598">
    <property type="component" value="Chromosome D"/>
</dbReference>
<dbReference type="SMART" id="SM00220">
    <property type="entry name" value="S_TKc"/>
    <property type="match status" value="1"/>
</dbReference>
<gene>
    <name evidence="12" type="ORF">KLLA0_D07348g</name>
</gene>
<keyword evidence="5" id="KW-0418">Kinase</keyword>
<evidence type="ECO:0000256" key="7">
    <source>
        <dbReference type="ARBA" id="ARBA00047899"/>
    </source>
</evidence>
<dbReference type="STRING" id="284590.Q6CRQ0"/>
<feature type="compositionally biased region" description="Basic and acidic residues" evidence="10">
    <location>
        <begin position="882"/>
        <end position="899"/>
    </location>
</feature>
<feature type="compositionally biased region" description="Low complexity" evidence="10">
    <location>
        <begin position="401"/>
        <end position="411"/>
    </location>
</feature>
<feature type="compositionally biased region" description="Polar residues" evidence="10">
    <location>
        <begin position="864"/>
        <end position="881"/>
    </location>
</feature>
<evidence type="ECO:0000256" key="3">
    <source>
        <dbReference type="ARBA" id="ARBA00022679"/>
    </source>
</evidence>
<evidence type="ECO:0000256" key="10">
    <source>
        <dbReference type="SAM" id="MobiDB-lite"/>
    </source>
</evidence>
<name>Q6CRQ0_KLULA</name>
<dbReference type="PROSITE" id="PS00108">
    <property type="entry name" value="PROTEIN_KINASE_ST"/>
    <property type="match status" value="1"/>
</dbReference>
<dbReference type="SUPFAM" id="SSF56112">
    <property type="entry name" value="Protein kinase-like (PK-like)"/>
    <property type="match status" value="1"/>
</dbReference>
<comment type="catalytic activity">
    <reaction evidence="8">
        <text>L-seryl-[protein] + ATP = O-phospho-L-seryl-[protein] + ADP + H(+)</text>
        <dbReference type="Rhea" id="RHEA:17989"/>
        <dbReference type="Rhea" id="RHEA-COMP:9863"/>
        <dbReference type="Rhea" id="RHEA-COMP:11604"/>
        <dbReference type="ChEBI" id="CHEBI:15378"/>
        <dbReference type="ChEBI" id="CHEBI:29999"/>
        <dbReference type="ChEBI" id="CHEBI:30616"/>
        <dbReference type="ChEBI" id="CHEBI:83421"/>
        <dbReference type="ChEBI" id="CHEBI:456216"/>
        <dbReference type="EC" id="2.7.11.1"/>
    </reaction>
</comment>
<dbReference type="PaxDb" id="284590-Q6CRQ0"/>
<dbReference type="InParanoid" id="Q6CRQ0"/>
<dbReference type="GO" id="GO:0007165">
    <property type="term" value="P:signal transduction"/>
    <property type="evidence" value="ECO:0007669"/>
    <property type="project" value="TreeGrafter"/>
</dbReference>
<evidence type="ECO:0000256" key="6">
    <source>
        <dbReference type="ARBA" id="ARBA00022840"/>
    </source>
</evidence>
<dbReference type="eggNOG" id="KOG0583">
    <property type="taxonomic scope" value="Eukaryota"/>
</dbReference>
<feature type="compositionally biased region" description="Basic residues" evidence="10">
    <location>
        <begin position="37"/>
        <end position="50"/>
    </location>
</feature>
<dbReference type="KEGG" id="kla:KLLA0_D07348g"/>
<evidence type="ECO:0000256" key="2">
    <source>
        <dbReference type="ARBA" id="ARBA00022527"/>
    </source>
</evidence>
<feature type="compositionally biased region" description="Polar residues" evidence="10">
    <location>
        <begin position="745"/>
        <end position="754"/>
    </location>
</feature>
<evidence type="ECO:0000313" key="13">
    <source>
        <dbReference type="Proteomes" id="UP000000598"/>
    </source>
</evidence>
<dbReference type="AlphaFoldDB" id="Q6CRQ0"/>
<dbReference type="InterPro" id="IPR017441">
    <property type="entry name" value="Protein_kinase_ATP_BS"/>
</dbReference>
<dbReference type="Gene3D" id="1.10.510.10">
    <property type="entry name" value="Transferase(Phosphotransferase) domain 1"/>
    <property type="match status" value="1"/>
</dbReference>
<dbReference type="InterPro" id="IPR000719">
    <property type="entry name" value="Prot_kinase_dom"/>
</dbReference>
<feature type="region of interest" description="Disordered" evidence="10">
    <location>
        <begin position="781"/>
        <end position="899"/>
    </location>
</feature>
<keyword evidence="4 9" id="KW-0547">Nucleotide-binding</keyword>
<dbReference type="InterPro" id="IPR011009">
    <property type="entry name" value="Kinase-like_dom_sf"/>
</dbReference>
<evidence type="ECO:0000256" key="4">
    <source>
        <dbReference type="ARBA" id="ARBA00022741"/>
    </source>
</evidence>
<dbReference type="PROSITE" id="PS00107">
    <property type="entry name" value="PROTEIN_KINASE_ATP"/>
    <property type="match status" value="1"/>
</dbReference>
<dbReference type="PROSITE" id="PS50011">
    <property type="entry name" value="PROTEIN_KINASE_DOM"/>
    <property type="match status" value="1"/>
</dbReference>
<protein>
    <recommendedName>
        <fullName evidence="1">non-specific serine/threonine protein kinase</fullName>
        <ecNumber evidence="1">2.7.11.1</ecNumber>
    </recommendedName>
</protein>
<feature type="region of interest" description="Disordered" evidence="10">
    <location>
        <begin position="386"/>
        <end position="420"/>
    </location>
</feature>
<feature type="compositionally biased region" description="Low complexity" evidence="10">
    <location>
        <begin position="781"/>
        <end position="795"/>
    </location>
</feature>
<comment type="catalytic activity">
    <reaction evidence="7">
        <text>L-threonyl-[protein] + ATP = O-phospho-L-threonyl-[protein] + ADP + H(+)</text>
        <dbReference type="Rhea" id="RHEA:46608"/>
        <dbReference type="Rhea" id="RHEA-COMP:11060"/>
        <dbReference type="Rhea" id="RHEA-COMP:11605"/>
        <dbReference type="ChEBI" id="CHEBI:15378"/>
        <dbReference type="ChEBI" id="CHEBI:30013"/>
        <dbReference type="ChEBI" id="CHEBI:30616"/>
        <dbReference type="ChEBI" id="CHEBI:61977"/>
        <dbReference type="ChEBI" id="CHEBI:456216"/>
        <dbReference type="EC" id="2.7.11.1"/>
    </reaction>
</comment>
<dbReference type="EC" id="2.7.11.1" evidence="1"/>
<dbReference type="FunCoup" id="Q6CRQ0">
    <property type="interactions" value="391"/>
</dbReference>
<organism evidence="12 13">
    <name type="scientific">Kluyveromyces lactis (strain ATCC 8585 / CBS 2359 / DSM 70799 / NBRC 1267 / NRRL Y-1140 / WM37)</name>
    <name type="common">Yeast</name>
    <name type="synonym">Candida sphaerica</name>
    <dbReference type="NCBI Taxonomy" id="284590"/>
    <lineage>
        <taxon>Eukaryota</taxon>
        <taxon>Fungi</taxon>
        <taxon>Dikarya</taxon>
        <taxon>Ascomycota</taxon>
        <taxon>Saccharomycotina</taxon>
        <taxon>Saccharomycetes</taxon>
        <taxon>Saccharomycetales</taxon>
        <taxon>Saccharomycetaceae</taxon>
        <taxon>Kluyveromyces</taxon>
    </lineage>
</organism>
<feature type="compositionally biased region" description="Low complexity" evidence="10">
    <location>
        <begin position="353"/>
        <end position="370"/>
    </location>
</feature>
<dbReference type="Pfam" id="PF00069">
    <property type="entry name" value="Pkinase"/>
    <property type="match status" value="1"/>
</dbReference>
<keyword evidence="13" id="KW-1185">Reference proteome</keyword>
<dbReference type="EMBL" id="CR382124">
    <property type="protein sequence ID" value="CAH00485.1"/>
    <property type="molecule type" value="Genomic_DNA"/>
</dbReference>
<sequence>MSTEAHRHTYYGGPTTNTESSHHIHTSHAHNCSNGSSRRHSSSHNGRRRQVTFGPYIIGPTLGEGEFGKVKLGWSKSNSDESKNVAIKLIRRDTIPKNSEKEVKIYREINALKHLAHPNIVTLEEVLQNSKYIGIVLHYASGGEFYKYIQKKRRLKEPAACRLFAQLISGVHYMHHKGLAHRDLKLENLLLDEHENLIITDFGFVNEFSSRNDLMKTSCGSPCYAAPELVVTTKAYEARKADVWSCGVILYAMLAGYLPWDDDPDNPDGDDIAKLYNYITKTSLKFPEYINPIPRDILRRILVSDPSKRITVELILKHQWLQPHALFLSLKPEDWDIKAKAEISNIFRPPPSQSSQSAYSRPHSNSSVSSSEKRNSLIIDSTLHLQPVPPHESQSHAIAKPSSPSSDLRSSPIKRVNHSRSNSAASIALQAVVDAEREFFQSSQSILQISGVQSIEQSPNTRVQTYTATRSLAHNNSSSLMNRNSIIVEVSPNKEVISSSSSSAIPGMSYSASRESYISTSPVRNAAQSPKFVPGSFTSNTSHHNNKFGSSQQSRPRPTSYHPISSSYLEMQPSNSQNNFITTTNEFSYIPRTVNANNYIDSTRAISPELNGRTVDGTSPPLNSRNFQSGIIRRGSFSASKPSPSVDLNNVEGDLIKTDAEDHKKLKQQRRKSQRYSTVILDNSIATVQEETEEPITAYDANIKKPVENSNNLTKEFGKIVINEPRKEDAHIPISKPESEHLQKPPQQHQSQASIARADSHSKKEKRFSLLSFYSYYNNSKTSVSSDSSGGRRVSANSQKTNERISSVKSNGIPSRNVSGSINQFETSKPRVSSNPSNRTNYRHSMLPPKSSQVIDASAKRMNRSSVMVSSAKDITSSDGTASKEHKEQREPSTAKRVFDFFKRRSMRV</sequence>
<dbReference type="FunFam" id="1.10.510.10:FF:000571">
    <property type="entry name" value="Maternal embryonic leucine zipper kinase"/>
    <property type="match status" value="1"/>
</dbReference>
<evidence type="ECO:0000256" key="1">
    <source>
        <dbReference type="ARBA" id="ARBA00012513"/>
    </source>
</evidence>
<dbReference type="HOGENOM" id="CLU_002888_1_2_1"/>
<keyword evidence="6 9" id="KW-0067">ATP-binding</keyword>
<evidence type="ECO:0000256" key="9">
    <source>
        <dbReference type="PROSITE-ProRule" id="PRU10141"/>
    </source>
</evidence>
<accession>Q6CRQ0</accession>